<protein>
    <recommendedName>
        <fullName evidence="4 8">Adenylyl-sulfate kinase</fullName>
        <ecNumber evidence="4 8">2.7.1.25</ecNumber>
    </recommendedName>
    <alternativeName>
        <fullName evidence="8">APS kinase</fullName>
    </alternativeName>
    <alternativeName>
        <fullName evidence="8">ATP adenosine-5'-phosphosulfate 3'-phosphotransferase</fullName>
    </alternativeName>
    <alternativeName>
        <fullName evidence="8">Adenosine-5'-phosphosulfate kinase</fullName>
    </alternativeName>
</protein>
<dbReference type="EMBL" id="MAXA01000113">
    <property type="protein sequence ID" value="OHV37321.1"/>
    <property type="molecule type" value="Genomic_DNA"/>
</dbReference>
<dbReference type="GO" id="GO:0070814">
    <property type="term" value="P:hydrogen sulfide biosynthetic process"/>
    <property type="evidence" value="ECO:0007669"/>
    <property type="project" value="UniProtKB-UniRule"/>
</dbReference>
<dbReference type="SUPFAM" id="SSF88697">
    <property type="entry name" value="PUA domain-like"/>
    <property type="match status" value="1"/>
</dbReference>
<evidence type="ECO:0000256" key="2">
    <source>
        <dbReference type="ARBA" id="ARBA00002632"/>
    </source>
</evidence>
<evidence type="ECO:0000256" key="5">
    <source>
        <dbReference type="ARBA" id="ARBA00022679"/>
    </source>
</evidence>
<evidence type="ECO:0000313" key="12">
    <source>
        <dbReference type="Proteomes" id="UP000179769"/>
    </source>
</evidence>
<comment type="caution">
    <text evidence="8">Lacks conserved residue(s) required for the propagation of feature annotation.</text>
</comment>
<dbReference type="GO" id="GO:0005737">
    <property type="term" value="C:cytoplasm"/>
    <property type="evidence" value="ECO:0007669"/>
    <property type="project" value="TreeGrafter"/>
</dbReference>
<dbReference type="RefSeq" id="WP_071061667.1">
    <property type="nucleotide sequence ID" value="NZ_MAXA01000113.1"/>
</dbReference>
<evidence type="ECO:0000256" key="3">
    <source>
        <dbReference type="ARBA" id="ARBA00004806"/>
    </source>
</evidence>
<keyword evidence="6 8" id="KW-0547">Nucleotide-binding</keyword>
<accession>A0A1S1QV59</accession>
<dbReference type="InterPro" id="IPR027417">
    <property type="entry name" value="P-loop_NTPase"/>
</dbReference>
<dbReference type="SUPFAM" id="SSF52540">
    <property type="entry name" value="P-loop containing nucleoside triphosphate hydrolases"/>
    <property type="match status" value="1"/>
</dbReference>
<dbReference type="AlphaFoldDB" id="A0A1S1QV59"/>
<dbReference type="InterPro" id="IPR015947">
    <property type="entry name" value="PUA-like_sf"/>
</dbReference>
<keyword evidence="5 8" id="KW-0808">Transferase</keyword>
<dbReference type="Proteomes" id="UP000179769">
    <property type="component" value="Unassembled WGS sequence"/>
</dbReference>
<feature type="region of interest" description="Disordered" evidence="9">
    <location>
        <begin position="1"/>
        <end position="32"/>
    </location>
</feature>
<feature type="compositionally biased region" description="Polar residues" evidence="9">
    <location>
        <begin position="1"/>
        <end position="10"/>
    </location>
</feature>
<dbReference type="GO" id="GO:0005524">
    <property type="term" value="F:ATP binding"/>
    <property type="evidence" value="ECO:0007669"/>
    <property type="project" value="UniProtKB-UniRule"/>
</dbReference>
<dbReference type="InterPro" id="IPR059117">
    <property type="entry name" value="APS_kinase_dom"/>
</dbReference>
<comment type="catalytic activity">
    <reaction evidence="1 8">
        <text>adenosine 5'-phosphosulfate + ATP = 3'-phosphoadenylyl sulfate + ADP + H(+)</text>
        <dbReference type="Rhea" id="RHEA:24152"/>
        <dbReference type="ChEBI" id="CHEBI:15378"/>
        <dbReference type="ChEBI" id="CHEBI:30616"/>
        <dbReference type="ChEBI" id="CHEBI:58243"/>
        <dbReference type="ChEBI" id="CHEBI:58339"/>
        <dbReference type="ChEBI" id="CHEBI:456216"/>
        <dbReference type="EC" id="2.7.1.25"/>
    </reaction>
</comment>
<dbReference type="Gene3D" id="3.10.400.10">
    <property type="entry name" value="Sulfate adenylyltransferase"/>
    <property type="match status" value="1"/>
</dbReference>
<evidence type="ECO:0000256" key="6">
    <source>
        <dbReference type="ARBA" id="ARBA00022741"/>
    </source>
</evidence>
<gene>
    <name evidence="8" type="primary">cysC</name>
    <name evidence="11" type="ORF">BBK14_02850</name>
</gene>
<name>A0A1S1QV59_9ACTN</name>
<dbReference type="PANTHER" id="PTHR42700:SF1">
    <property type="entry name" value="SULFATE ADENYLYLTRANSFERASE"/>
    <property type="match status" value="1"/>
</dbReference>
<dbReference type="Pfam" id="PF01583">
    <property type="entry name" value="APS_kinase"/>
    <property type="match status" value="1"/>
</dbReference>
<proteinExistence type="inferred from homology"/>
<evidence type="ECO:0000256" key="9">
    <source>
        <dbReference type="SAM" id="MobiDB-lite"/>
    </source>
</evidence>
<dbReference type="GO" id="GO:0019379">
    <property type="term" value="P:sulfate assimilation, phosphoadenylyl sulfate reduction by phosphoadenylyl-sulfate reductase (thioredoxin)"/>
    <property type="evidence" value="ECO:0007669"/>
    <property type="project" value="TreeGrafter"/>
</dbReference>
<dbReference type="HAMAP" id="MF_00065">
    <property type="entry name" value="Adenylyl_sulf_kinase"/>
    <property type="match status" value="1"/>
</dbReference>
<feature type="domain" description="APS kinase" evidence="10">
    <location>
        <begin position="425"/>
        <end position="577"/>
    </location>
</feature>
<dbReference type="Gene3D" id="3.40.50.300">
    <property type="entry name" value="P-loop containing nucleotide triphosphate hydrolases"/>
    <property type="match status" value="1"/>
</dbReference>
<feature type="region of interest" description="Disordered" evidence="9">
    <location>
        <begin position="276"/>
        <end position="312"/>
    </location>
</feature>
<comment type="similarity">
    <text evidence="8">Belongs to the APS kinase family.</text>
</comment>
<dbReference type="GO" id="GO:0004781">
    <property type="term" value="F:sulfate adenylyltransferase (ATP) activity"/>
    <property type="evidence" value="ECO:0007669"/>
    <property type="project" value="TreeGrafter"/>
</dbReference>
<dbReference type="PANTHER" id="PTHR42700">
    <property type="entry name" value="SULFATE ADENYLYLTRANSFERASE"/>
    <property type="match status" value="1"/>
</dbReference>
<dbReference type="InterPro" id="IPR050512">
    <property type="entry name" value="Sulf_AdTrans/APS_kinase"/>
</dbReference>
<reference evidence="12" key="1">
    <citation type="submission" date="2016-07" db="EMBL/GenBank/DDBJ databases">
        <title>Frankia sp. NRRL B-16219 Genome sequencing.</title>
        <authorList>
            <person name="Ghodhbane-Gtari F."/>
            <person name="Swanson E."/>
            <person name="Gueddou A."/>
            <person name="Louati M."/>
            <person name="Nouioui I."/>
            <person name="Hezbri K."/>
            <person name="Abebe-Akele F."/>
            <person name="Simpson S."/>
            <person name="Morris K."/>
            <person name="Thomas K."/>
            <person name="Gtari M."/>
            <person name="Tisa L.S."/>
        </authorList>
    </citation>
    <scope>NUCLEOTIDE SEQUENCE [LARGE SCALE GENOMIC DNA]</scope>
    <source>
        <strain evidence="12">NRRL B-16219</strain>
    </source>
</reference>
<feature type="binding site" evidence="8">
    <location>
        <begin position="433"/>
        <end position="440"/>
    </location>
    <ligand>
        <name>ATP</name>
        <dbReference type="ChEBI" id="CHEBI:30616"/>
    </ligand>
</feature>
<dbReference type="NCBIfam" id="NF003013">
    <property type="entry name" value="PRK03846.1"/>
    <property type="match status" value="1"/>
</dbReference>
<feature type="compositionally biased region" description="Low complexity" evidence="9">
    <location>
        <begin position="149"/>
        <end position="163"/>
    </location>
</feature>
<dbReference type="GO" id="GO:0004020">
    <property type="term" value="F:adenylylsulfate kinase activity"/>
    <property type="evidence" value="ECO:0007669"/>
    <property type="project" value="UniProtKB-UniRule"/>
</dbReference>
<keyword evidence="8 11" id="KW-0418">Kinase</keyword>
<dbReference type="OrthoDB" id="9804504at2"/>
<feature type="region of interest" description="Disordered" evidence="9">
    <location>
        <begin position="137"/>
        <end position="163"/>
    </location>
</feature>
<dbReference type="CDD" id="cd02027">
    <property type="entry name" value="APSK"/>
    <property type="match status" value="1"/>
</dbReference>
<keyword evidence="12" id="KW-1185">Reference proteome</keyword>
<keyword evidence="7 8" id="KW-0067">ATP-binding</keyword>
<keyword evidence="8" id="KW-0597">Phosphoprotein</keyword>
<evidence type="ECO:0000256" key="7">
    <source>
        <dbReference type="ARBA" id="ARBA00022840"/>
    </source>
</evidence>
<comment type="function">
    <text evidence="2 8">Catalyzes the synthesis of activated sulfate.</text>
</comment>
<organism evidence="11 12">
    <name type="scientific">Parafrankia soli</name>
    <dbReference type="NCBI Taxonomy" id="2599596"/>
    <lineage>
        <taxon>Bacteria</taxon>
        <taxon>Bacillati</taxon>
        <taxon>Actinomycetota</taxon>
        <taxon>Actinomycetes</taxon>
        <taxon>Frankiales</taxon>
        <taxon>Frankiaceae</taxon>
        <taxon>Parafrankia</taxon>
    </lineage>
</organism>
<dbReference type="NCBIfam" id="TIGR00455">
    <property type="entry name" value="apsK"/>
    <property type="match status" value="1"/>
</dbReference>
<evidence type="ECO:0000313" key="11">
    <source>
        <dbReference type="EMBL" id="OHV37321.1"/>
    </source>
</evidence>
<sequence>MSATSDTAVGSSAPDPHATAGPPDIPGAGEQRGANGVCPLAVVAADRARELRAASVAWPSVVLDTRQLTDLELMLLGAFGPAPSYPGRARQPAGPPVPSLTVPGETAAALGPGMDVALRDREGVMIAALHLLGLEPTADDSPTPATAMPAEASGTPATATGAGPVRLVGTVEGLELPSHPDYPRLRLTPEGLRAEFAARGWATGAGAAPWAVWADGLLYTADVGRIRALTRQGKHCVILAPVGGADPADAAHHLRVRCLLAALDAIDAPPRPAEATLAHEPVASDAVSRDDGRTHPASPPEPAHTAALAPESRRHRSMLVLVPVVPSERLAAPREPAMSATAPGGLADEAASEPALDEIAELTALRAHLAEVYGCAGSLTGPAIGAPGADDLTTLLDAGVPLPAELTPPAVAAELTRAVPPRRQRGLTILFTGLSGSGKSTLAGLLVCRLLERGRRVTLLDGDIVRTHLSQGLGFSRADRDTNVRRIGFVAAEVAGAGGIAVCAPIAPYADVRAQVRAMTTARGGGFVLVYVSTPLEVCEARDRKGLYAKARAGVIPAFTGVSDPYEEPADADVVVDTAGLPTEQAVDRVLAHLVEAGWVEGARGQ</sequence>
<evidence type="ECO:0000256" key="1">
    <source>
        <dbReference type="ARBA" id="ARBA00001823"/>
    </source>
</evidence>
<dbReference type="FunFam" id="3.40.50.300:FF:000802">
    <property type="entry name" value="Sulfate adenylyltransferase"/>
    <property type="match status" value="1"/>
</dbReference>
<comment type="caution">
    <text evidence="11">The sequence shown here is derived from an EMBL/GenBank/DDBJ whole genome shotgun (WGS) entry which is preliminary data.</text>
</comment>
<evidence type="ECO:0000256" key="4">
    <source>
        <dbReference type="ARBA" id="ARBA00012121"/>
    </source>
</evidence>
<dbReference type="SUPFAM" id="SSF52374">
    <property type="entry name" value="Nucleotidylyl transferase"/>
    <property type="match status" value="1"/>
</dbReference>
<dbReference type="InterPro" id="IPR002891">
    <property type="entry name" value="APS"/>
</dbReference>
<evidence type="ECO:0000256" key="8">
    <source>
        <dbReference type="HAMAP-Rule" id="MF_00065"/>
    </source>
</evidence>
<comment type="pathway">
    <text evidence="3 8">Sulfur metabolism; hydrogen sulfide biosynthesis; sulfite from sulfate: step 2/3.</text>
</comment>
<dbReference type="GO" id="GO:0010134">
    <property type="term" value="P:sulfate assimilation via adenylyl sulfate reduction"/>
    <property type="evidence" value="ECO:0007669"/>
    <property type="project" value="TreeGrafter"/>
</dbReference>
<evidence type="ECO:0000259" key="10">
    <source>
        <dbReference type="Pfam" id="PF01583"/>
    </source>
</evidence>
<dbReference type="UniPathway" id="UPA00140">
    <property type="reaction ID" value="UER00205"/>
</dbReference>
<dbReference type="EC" id="2.7.1.25" evidence="4 8"/>